<name>A0ABV6F6C7_9MICC</name>
<organism evidence="1 2">
    <name type="scientific">Citricoccus parietis</name>
    <dbReference type="NCBI Taxonomy" id="592307"/>
    <lineage>
        <taxon>Bacteria</taxon>
        <taxon>Bacillati</taxon>
        <taxon>Actinomycetota</taxon>
        <taxon>Actinomycetes</taxon>
        <taxon>Micrococcales</taxon>
        <taxon>Micrococcaceae</taxon>
        <taxon>Citricoccus</taxon>
    </lineage>
</organism>
<gene>
    <name evidence="1" type="ORF">ACFFIO_09035</name>
</gene>
<reference evidence="1 2" key="1">
    <citation type="submission" date="2024-09" db="EMBL/GenBank/DDBJ databases">
        <authorList>
            <person name="Sun Q."/>
            <person name="Mori K."/>
        </authorList>
    </citation>
    <scope>NUCLEOTIDE SEQUENCE [LARGE SCALE GENOMIC DNA]</scope>
    <source>
        <strain evidence="1 2">CCM 7609</strain>
    </source>
</reference>
<sequence>MVRVIVTAVAAVLAVTVMTAGLPMTAVLALRLLAMIMTGVLIE</sequence>
<evidence type="ECO:0000313" key="2">
    <source>
        <dbReference type="Proteomes" id="UP001589766"/>
    </source>
</evidence>
<dbReference type="RefSeq" id="WP_378041255.1">
    <property type="nucleotide sequence ID" value="NZ_JBHLWH010000026.1"/>
</dbReference>
<dbReference type="EMBL" id="JBHLWH010000026">
    <property type="protein sequence ID" value="MFC0248645.1"/>
    <property type="molecule type" value="Genomic_DNA"/>
</dbReference>
<proteinExistence type="predicted"/>
<evidence type="ECO:0000313" key="1">
    <source>
        <dbReference type="EMBL" id="MFC0248645.1"/>
    </source>
</evidence>
<dbReference type="Proteomes" id="UP001589766">
    <property type="component" value="Unassembled WGS sequence"/>
</dbReference>
<accession>A0ABV6F6C7</accession>
<keyword evidence="2" id="KW-1185">Reference proteome</keyword>
<comment type="caution">
    <text evidence="1">The sequence shown here is derived from an EMBL/GenBank/DDBJ whole genome shotgun (WGS) entry which is preliminary data.</text>
</comment>
<protein>
    <submittedName>
        <fullName evidence="1">Uncharacterized protein</fullName>
    </submittedName>
</protein>